<dbReference type="InterPro" id="IPR027923">
    <property type="entry name" value="Hydrophob_seed_dom"/>
</dbReference>
<evidence type="ECO:0000313" key="4">
    <source>
        <dbReference type="Proteomes" id="UP000479710"/>
    </source>
</evidence>
<dbReference type="InterPro" id="IPR036312">
    <property type="entry name" value="Bifun_inhib/LTP/seed_sf"/>
</dbReference>
<dbReference type="Gene3D" id="1.10.110.10">
    <property type="entry name" value="Plant lipid-transfer and hydrophobic proteins"/>
    <property type="match status" value="1"/>
</dbReference>
<dbReference type="PANTHER" id="PTHR31731">
    <property type="match status" value="1"/>
</dbReference>
<reference evidence="3 4" key="1">
    <citation type="submission" date="2019-11" db="EMBL/GenBank/DDBJ databases">
        <title>Whole genome sequence of Oryza granulata.</title>
        <authorList>
            <person name="Li W."/>
        </authorList>
    </citation>
    <scope>NUCLEOTIDE SEQUENCE [LARGE SCALE GENOMIC DNA]</scope>
    <source>
        <strain evidence="4">cv. Menghai</strain>
        <tissue evidence="3">Leaf</tissue>
    </source>
</reference>
<accession>A0A6G1CME2</accession>
<feature type="signal peptide" evidence="1">
    <location>
        <begin position="1"/>
        <end position="27"/>
    </location>
</feature>
<gene>
    <name evidence="3" type="ORF">E2562_039377</name>
</gene>
<dbReference type="InterPro" id="IPR051636">
    <property type="entry name" value="Plant_LTP/defense-related"/>
</dbReference>
<organism evidence="3 4">
    <name type="scientific">Oryza meyeriana var. granulata</name>
    <dbReference type="NCBI Taxonomy" id="110450"/>
    <lineage>
        <taxon>Eukaryota</taxon>
        <taxon>Viridiplantae</taxon>
        <taxon>Streptophyta</taxon>
        <taxon>Embryophyta</taxon>
        <taxon>Tracheophyta</taxon>
        <taxon>Spermatophyta</taxon>
        <taxon>Magnoliopsida</taxon>
        <taxon>Liliopsida</taxon>
        <taxon>Poales</taxon>
        <taxon>Poaceae</taxon>
        <taxon>BOP clade</taxon>
        <taxon>Oryzoideae</taxon>
        <taxon>Oryzeae</taxon>
        <taxon>Oryzinae</taxon>
        <taxon>Oryza</taxon>
        <taxon>Oryza meyeriana</taxon>
    </lineage>
</organism>
<comment type="caution">
    <text evidence="3">The sequence shown here is derived from an EMBL/GenBank/DDBJ whole genome shotgun (WGS) entry which is preliminary data.</text>
</comment>
<evidence type="ECO:0000256" key="1">
    <source>
        <dbReference type="SAM" id="SignalP"/>
    </source>
</evidence>
<feature type="domain" description="Hydrophobic seed protein" evidence="2">
    <location>
        <begin position="57"/>
        <end position="105"/>
    </location>
</feature>
<proteinExistence type="predicted"/>
<dbReference type="Pfam" id="PF14547">
    <property type="entry name" value="Hydrophob_seed"/>
    <property type="match status" value="1"/>
</dbReference>
<dbReference type="SUPFAM" id="SSF47699">
    <property type="entry name" value="Bifunctional inhibitor/lipid-transfer protein/seed storage 2S albumin"/>
    <property type="match status" value="1"/>
</dbReference>
<name>A0A6G1CME2_9ORYZ</name>
<protein>
    <recommendedName>
        <fullName evidence="2">Hydrophobic seed protein domain-containing protein</fullName>
    </recommendedName>
</protein>
<feature type="chain" id="PRO_5026246199" description="Hydrophobic seed protein domain-containing protein" evidence="1">
    <location>
        <begin position="28"/>
        <end position="115"/>
    </location>
</feature>
<keyword evidence="1" id="KW-0732">Signal</keyword>
<dbReference type="AlphaFoldDB" id="A0A6G1CME2"/>
<evidence type="ECO:0000313" key="3">
    <source>
        <dbReference type="EMBL" id="KAF0901322.1"/>
    </source>
</evidence>
<keyword evidence="4" id="KW-1185">Reference proteome</keyword>
<evidence type="ECO:0000259" key="2">
    <source>
        <dbReference type="Pfam" id="PF14547"/>
    </source>
</evidence>
<sequence>MAPTRSITAHATVVAVVVAAMLCLTGAKQLAACELGKSNCLPTMPPVAPAAAAGGKCPTNVAKLGVYASVLDGLIHAKVGKAPPPKEPCCPLIAELADADAAVCVPRHQDQRARR</sequence>
<dbReference type="EMBL" id="SPHZ02000009">
    <property type="protein sequence ID" value="KAF0901322.1"/>
    <property type="molecule type" value="Genomic_DNA"/>
</dbReference>
<dbReference type="Proteomes" id="UP000479710">
    <property type="component" value="Unassembled WGS sequence"/>
</dbReference>